<accession>A0AAW6GZM5</accession>
<feature type="non-terminal residue" evidence="1">
    <location>
        <position position="1"/>
    </location>
</feature>
<dbReference type="Proteomes" id="UP001222603">
    <property type="component" value="Unassembled WGS sequence"/>
</dbReference>
<evidence type="ECO:0000313" key="1">
    <source>
        <dbReference type="EMBL" id="MDC1899435.1"/>
    </source>
</evidence>
<gene>
    <name evidence="1" type="ORF">POZ10_02235</name>
</gene>
<reference evidence="1" key="1">
    <citation type="submission" date="2022-10" db="EMBL/GenBank/DDBJ databases">
        <title>Human gut microbiome strain richness.</title>
        <authorList>
            <person name="Chen-Liaw A."/>
        </authorList>
    </citation>
    <scope>NUCLEOTIDE SEQUENCE</scope>
    <source>
        <strain evidence="1">1001713st1_F9_1001713B170221_170320</strain>
    </source>
</reference>
<protein>
    <submittedName>
        <fullName evidence="1">Uncharacterized protein</fullName>
    </submittedName>
</protein>
<name>A0AAW6GZM5_BACUN</name>
<sequence length="273" mass="30305">TVAVICFKTMDNKPIAVYYNYAMHAVAAGQLDMISGDVPGTTSKYIEDTFDNEIIAVWSTGASGDQNPIYFNQTYELRDIRIKEYAKRGEDISNAMPPGGTGLDRNNPQVAKLMQQQKDIIISMGQMLGEEVQHVMRNIKRYETVIPINTGSKIITCPGRNRLNKGRAGYEGKYEDADPIELRLGLIMLDNIPITSVNAEIFNYIAVRLKNESPYTRTMMATITNGTARSGYIPNDAAYGFQTFEVLSSRLKPGYAESAIVNGLLDLINEATH</sequence>
<evidence type="ECO:0000313" key="2">
    <source>
        <dbReference type="Proteomes" id="UP001222603"/>
    </source>
</evidence>
<comment type="caution">
    <text evidence="1">The sequence shown here is derived from an EMBL/GenBank/DDBJ whole genome shotgun (WGS) entry which is preliminary data.</text>
</comment>
<dbReference type="EMBL" id="JAQNSI010000067">
    <property type="protein sequence ID" value="MDC1899435.1"/>
    <property type="molecule type" value="Genomic_DNA"/>
</dbReference>
<dbReference type="AlphaFoldDB" id="A0AAW6GZM5"/>
<organism evidence="1 2">
    <name type="scientific">Bacteroides uniformis</name>
    <dbReference type="NCBI Taxonomy" id="820"/>
    <lineage>
        <taxon>Bacteria</taxon>
        <taxon>Pseudomonadati</taxon>
        <taxon>Bacteroidota</taxon>
        <taxon>Bacteroidia</taxon>
        <taxon>Bacteroidales</taxon>
        <taxon>Bacteroidaceae</taxon>
        <taxon>Bacteroides</taxon>
    </lineage>
</organism>
<proteinExistence type="predicted"/>